<feature type="domain" description="Major facilitator superfamily (MFS) profile" evidence="5">
    <location>
        <begin position="199"/>
        <end position="383"/>
    </location>
</feature>
<feature type="transmembrane region" description="Helical" evidence="4">
    <location>
        <begin position="86"/>
        <end position="108"/>
    </location>
</feature>
<feature type="transmembrane region" description="Helical" evidence="4">
    <location>
        <begin position="7"/>
        <end position="25"/>
    </location>
</feature>
<feature type="transmembrane region" description="Helical" evidence="4">
    <location>
        <begin position="37"/>
        <end position="56"/>
    </location>
</feature>
<protein>
    <submittedName>
        <fullName evidence="6">MFS transporter</fullName>
    </submittedName>
</protein>
<feature type="transmembrane region" description="Helical" evidence="4">
    <location>
        <begin position="200"/>
        <end position="227"/>
    </location>
</feature>
<feature type="transmembrane region" description="Helical" evidence="4">
    <location>
        <begin position="278"/>
        <end position="297"/>
    </location>
</feature>
<evidence type="ECO:0000256" key="1">
    <source>
        <dbReference type="ARBA" id="ARBA00022692"/>
    </source>
</evidence>
<evidence type="ECO:0000313" key="6">
    <source>
        <dbReference type="EMBL" id="TXL76046.1"/>
    </source>
</evidence>
<accession>A0A5C8PNC8</accession>
<name>A0A5C8PNC8_9HYPH</name>
<feature type="transmembrane region" description="Helical" evidence="4">
    <location>
        <begin position="353"/>
        <end position="374"/>
    </location>
</feature>
<keyword evidence="7" id="KW-1185">Reference proteome</keyword>
<dbReference type="GO" id="GO:0022857">
    <property type="term" value="F:transmembrane transporter activity"/>
    <property type="evidence" value="ECO:0007669"/>
    <property type="project" value="InterPro"/>
</dbReference>
<dbReference type="PANTHER" id="PTHR23520:SF5">
    <property type="entry name" value="TRANSPORTER, PUTATIVE (AFU_ORTHOLOGUE AFUA_3G04000)-RELATED"/>
    <property type="match status" value="1"/>
</dbReference>
<evidence type="ECO:0000313" key="7">
    <source>
        <dbReference type="Proteomes" id="UP000321638"/>
    </source>
</evidence>
<organism evidence="6 7">
    <name type="scientific">Vineibacter terrae</name>
    <dbReference type="NCBI Taxonomy" id="2586908"/>
    <lineage>
        <taxon>Bacteria</taxon>
        <taxon>Pseudomonadati</taxon>
        <taxon>Pseudomonadota</taxon>
        <taxon>Alphaproteobacteria</taxon>
        <taxon>Hyphomicrobiales</taxon>
        <taxon>Vineibacter</taxon>
    </lineage>
</organism>
<dbReference type="SUPFAM" id="SSF103473">
    <property type="entry name" value="MFS general substrate transporter"/>
    <property type="match status" value="1"/>
</dbReference>
<sequence>MLTLARALRAFADGLVSVLLPLYLLRLGYDAFDVGMIATATMLGSALLTLAVGLWSARLPRHAVLLAGSGLMVATGLAFFSLEAFWALLLAAVIGTLNPSVGDVSLFLPAEQARMADLAAPERRTTVFARYSLFASLAGAAGTGAAELFDRLAWPPATAFLSYVVAGLALALIYAVSMPRAEPMAEAPRAGLSPQTRRPILVLTALFCIDAFGGGFVLQSLIALWLYDRFGFSVTDASRTLFVMSMLGAFSHLAAPWVARRIGLVNTMVFTHLPANLFLLLAPFAPSLEVALVLLFLRSALSSMDVAPRTALILSLVPPAERAAATSVTAVPRALAAAGAPIIAGWLLASSPFGWAVVVGGALKASYDILLLLVGRRLARERP</sequence>
<dbReference type="PANTHER" id="PTHR23520">
    <property type="entry name" value="TRANSPORTER, PUTATIVE (AFU_ORTHOLOGUE AFUA_3G04000)-RELATED"/>
    <property type="match status" value="1"/>
</dbReference>
<evidence type="ECO:0000256" key="4">
    <source>
        <dbReference type="SAM" id="Phobius"/>
    </source>
</evidence>
<proteinExistence type="predicted"/>
<feature type="transmembrane region" description="Helical" evidence="4">
    <location>
        <begin position="63"/>
        <end position="80"/>
    </location>
</feature>
<evidence type="ECO:0000256" key="3">
    <source>
        <dbReference type="ARBA" id="ARBA00023136"/>
    </source>
</evidence>
<keyword evidence="2 4" id="KW-1133">Transmembrane helix</keyword>
<keyword evidence="1 4" id="KW-0812">Transmembrane</keyword>
<dbReference type="Gene3D" id="1.20.1250.20">
    <property type="entry name" value="MFS general substrate transporter like domains"/>
    <property type="match status" value="1"/>
</dbReference>
<dbReference type="InterPro" id="IPR011701">
    <property type="entry name" value="MFS"/>
</dbReference>
<feature type="transmembrane region" description="Helical" evidence="4">
    <location>
        <begin position="128"/>
        <end position="148"/>
    </location>
</feature>
<dbReference type="AlphaFoldDB" id="A0A5C8PNC8"/>
<dbReference type="InterPro" id="IPR020846">
    <property type="entry name" value="MFS_dom"/>
</dbReference>
<dbReference type="EMBL" id="VDUZ01000012">
    <property type="protein sequence ID" value="TXL76046.1"/>
    <property type="molecule type" value="Genomic_DNA"/>
</dbReference>
<feature type="transmembrane region" description="Helical" evidence="4">
    <location>
        <begin position="160"/>
        <end position="179"/>
    </location>
</feature>
<keyword evidence="3 4" id="KW-0472">Membrane</keyword>
<dbReference type="InterPro" id="IPR036259">
    <property type="entry name" value="MFS_trans_sf"/>
</dbReference>
<feature type="transmembrane region" description="Helical" evidence="4">
    <location>
        <begin position="239"/>
        <end position="258"/>
    </location>
</feature>
<dbReference type="PROSITE" id="PS50850">
    <property type="entry name" value="MFS"/>
    <property type="match status" value="1"/>
</dbReference>
<gene>
    <name evidence="6" type="ORF">FHP25_12480</name>
</gene>
<evidence type="ECO:0000256" key="2">
    <source>
        <dbReference type="ARBA" id="ARBA00022989"/>
    </source>
</evidence>
<evidence type="ECO:0000259" key="5">
    <source>
        <dbReference type="PROSITE" id="PS50850"/>
    </source>
</evidence>
<dbReference type="Pfam" id="PF07690">
    <property type="entry name" value="MFS_1"/>
    <property type="match status" value="1"/>
</dbReference>
<comment type="caution">
    <text evidence="6">The sequence shown here is derived from an EMBL/GenBank/DDBJ whole genome shotgun (WGS) entry which is preliminary data.</text>
</comment>
<dbReference type="Proteomes" id="UP000321638">
    <property type="component" value="Unassembled WGS sequence"/>
</dbReference>
<dbReference type="OrthoDB" id="189258at2"/>
<reference evidence="6 7" key="1">
    <citation type="submission" date="2019-06" db="EMBL/GenBank/DDBJ databases">
        <title>New taxonomy in bacterial strain CC-CFT640, isolated from vineyard.</title>
        <authorList>
            <person name="Lin S.-Y."/>
            <person name="Tsai C.-F."/>
            <person name="Young C.-C."/>
        </authorList>
    </citation>
    <scope>NUCLEOTIDE SEQUENCE [LARGE SCALE GENOMIC DNA]</scope>
    <source>
        <strain evidence="6 7">CC-CFT640</strain>
    </source>
</reference>